<dbReference type="Pfam" id="PF01833">
    <property type="entry name" value="TIG"/>
    <property type="match status" value="3"/>
</dbReference>
<feature type="domain" description="IPT/TIG" evidence="5">
    <location>
        <begin position="151"/>
        <end position="226"/>
    </location>
</feature>
<dbReference type="PANTHER" id="PTHR34142">
    <property type="entry name" value="ENDO-BETA-1,4-GLUCANASE A"/>
    <property type="match status" value="1"/>
</dbReference>
<feature type="compositionally biased region" description="Pro residues" evidence="3">
    <location>
        <begin position="317"/>
        <end position="329"/>
    </location>
</feature>
<dbReference type="SUPFAM" id="SSF81296">
    <property type="entry name" value="E set domains"/>
    <property type="match status" value="3"/>
</dbReference>
<sequence>MQSPASFATPVFGDVCQPGESVPGSNVNAKRRSPAPLMVAARLLAVLLATTSCGSQAAAARQQAIASFSPASGPVGTVITLRGSGFTGSKQAWVGSSHSAALKVLSDSRATVTVPADASSGAVAILNSKHAAFTATAFALTQSAAALPQQSISGFSPMSGPVGSVVTVTGSGFTGSNAAWVGASHDAKLTVVSDTQVRVTIPAGAASGQLAILNPKHAAFSPQTFTVTGAATALRQQQIASISPVSGPVGTVISLVGSGFAGSTSASVGGAGNASLVVLSDTAARITVPTGAASGAVVITSAQYSATAATAFTLSSSPPPPPPPPPPVPSGELSLRVLGNRLIDAQGATVQLRGVNYSGFEFVAVQGWSPADPSGAQAGQGGGPKWSAIRAWKANAVRIPLNEASWLGYRCVDTGGLSHNPDPGGNYVASVQAQVDQATAAGLYVIVDLHWSAPGDSCPMLQTQMANADHSIAFWTSVATRFKAYPNVVFELFNEPFMDFDFSGDAWSYLMQGSGGSFSGYPASGTSGVWKDIKQPWAIASYQALIDAVRATGARNVVLVGGLSYAQDLSGWLSHRPRDPLDQMAAAWHPYRKFGSAWDYPYPNFHPQVFDDARAILAAGIPLVMTEVGAQNTPGTTGAPIIDTMTQFADQNGASVLGWTWNVWGDPENVLIRDVDGTPTDGYGKAMRDWMLAH</sequence>
<dbReference type="InterPro" id="IPR002909">
    <property type="entry name" value="IPT_dom"/>
</dbReference>
<dbReference type="Pfam" id="PF00150">
    <property type="entry name" value="Cellulase"/>
    <property type="match status" value="1"/>
</dbReference>
<dbReference type="EMBL" id="FQWZ01000004">
    <property type="protein sequence ID" value="SHG99083.1"/>
    <property type="molecule type" value="Genomic_DNA"/>
</dbReference>
<feature type="domain" description="IPT/TIG" evidence="5">
    <location>
        <begin position="239"/>
        <end position="311"/>
    </location>
</feature>
<dbReference type="CDD" id="cd00102">
    <property type="entry name" value="IPT"/>
    <property type="match status" value="3"/>
</dbReference>
<gene>
    <name evidence="6" type="ORF">SAMN04488068_2139</name>
</gene>
<feature type="region of interest" description="Disordered" evidence="3">
    <location>
        <begin position="312"/>
        <end position="331"/>
    </location>
</feature>
<dbReference type="AlphaFoldDB" id="A0A1M5PCX0"/>
<dbReference type="InterPro" id="IPR018087">
    <property type="entry name" value="Glyco_hydro_5_CS"/>
</dbReference>
<dbReference type="SUPFAM" id="SSF51445">
    <property type="entry name" value="(Trans)glycosidases"/>
    <property type="match status" value="1"/>
</dbReference>
<evidence type="ECO:0000313" key="6">
    <source>
        <dbReference type="EMBL" id="SHG99083.1"/>
    </source>
</evidence>
<dbReference type="Proteomes" id="UP000199758">
    <property type="component" value="Unassembled WGS sequence"/>
</dbReference>
<dbReference type="InterPro" id="IPR001547">
    <property type="entry name" value="Glyco_hydro_5"/>
</dbReference>
<dbReference type="PROSITE" id="PS00659">
    <property type="entry name" value="GLYCOSYL_HYDROL_F5"/>
    <property type="match status" value="1"/>
</dbReference>
<dbReference type="Gene3D" id="3.20.20.80">
    <property type="entry name" value="Glycosidases"/>
    <property type="match status" value="1"/>
</dbReference>
<dbReference type="GO" id="GO:0009251">
    <property type="term" value="P:glucan catabolic process"/>
    <property type="evidence" value="ECO:0007669"/>
    <property type="project" value="TreeGrafter"/>
</dbReference>
<dbReference type="InterPro" id="IPR013783">
    <property type="entry name" value="Ig-like_fold"/>
</dbReference>
<name>A0A1M5PCX0_9GAMM</name>
<evidence type="ECO:0000259" key="5">
    <source>
        <dbReference type="Pfam" id="PF01833"/>
    </source>
</evidence>
<evidence type="ECO:0000259" key="4">
    <source>
        <dbReference type="Pfam" id="PF00150"/>
    </source>
</evidence>
<protein>
    <submittedName>
        <fullName evidence="6">IPT/TIG domain-containing protein</fullName>
    </submittedName>
</protein>
<keyword evidence="1" id="KW-0378">Hydrolase</keyword>
<keyword evidence="7" id="KW-1185">Reference proteome</keyword>
<reference evidence="6 7" key="1">
    <citation type="submission" date="2016-11" db="EMBL/GenBank/DDBJ databases">
        <authorList>
            <person name="Jaros S."/>
            <person name="Januszkiewicz K."/>
            <person name="Wedrychowicz H."/>
        </authorList>
    </citation>
    <scope>NUCLEOTIDE SEQUENCE [LARGE SCALE GENOMIC DNA]</scope>
    <source>
        <strain evidence="6 7">CGMCC 1.7049</strain>
    </source>
</reference>
<dbReference type="InterPro" id="IPR017853">
    <property type="entry name" value="GH"/>
</dbReference>
<proteinExistence type="predicted"/>
<dbReference type="PANTHER" id="PTHR34142:SF1">
    <property type="entry name" value="GLYCOSIDE HYDROLASE FAMILY 5 DOMAIN-CONTAINING PROTEIN"/>
    <property type="match status" value="1"/>
</dbReference>
<organism evidence="6 7">
    <name type="scientific">Hydrocarboniphaga daqingensis</name>
    <dbReference type="NCBI Taxonomy" id="490188"/>
    <lineage>
        <taxon>Bacteria</taxon>
        <taxon>Pseudomonadati</taxon>
        <taxon>Pseudomonadota</taxon>
        <taxon>Gammaproteobacteria</taxon>
        <taxon>Nevskiales</taxon>
        <taxon>Nevskiaceae</taxon>
        <taxon>Hydrocarboniphaga</taxon>
    </lineage>
</organism>
<evidence type="ECO:0000313" key="7">
    <source>
        <dbReference type="Proteomes" id="UP000199758"/>
    </source>
</evidence>
<dbReference type="Gene3D" id="2.60.40.10">
    <property type="entry name" value="Immunoglobulins"/>
    <property type="match status" value="3"/>
</dbReference>
<dbReference type="OrthoDB" id="1153097at2"/>
<evidence type="ECO:0000256" key="2">
    <source>
        <dbReference type="ARBA" id="ARBA00023295"/>
    </source>
</evidence>
<feature type="domain" description="IPT/TIG" evidence="5">
    <location>
        <begin position="65"/>
        <end position="124"/>
    </location>
</feature>
<dbReference type="STRING" id="490188.SAMN04488068_2139"/>
<feature type="domain" description="Glycoside hydrolase family 5" evidence="4">
    <location>
        <begin position="345"/>
        <end position="662"/>
    </location>
</feature>
<accession>A0A1M5PCX0</accession>
<evidence type="ECO:0000256" key="3">
    <source>
        <dbReference type="SAM" id="MobiDB-lite"/>
    </source>
</evidence>
<dbReference type="InterPro" id="IPR014756">
    <property type="entry name" value="Ig_E-set"/>
</dbReference>
<dbReference type="GO" id="GO:0004553">
    <property type="term" value="F:hydrolase activity, hydrolyzing O-glycosyl compounds"/>
    <property type="evidence" value="ECO:0007669"/>
    <property type="project" value="InterPro"/>
</dbReference>
<evidence type="ECO:0000256" key="1">
    <source>
        <dbReference type="ARBA" id="ARBA00022801"/>
    </source>
</evidence>
<keyword evidence="2" id="KW-0326">Glycosidase</keyword>